<proteinExistence type="predicted"/>
<name>A0A059F3A8_9MICR</name>
<feature type="chain" id="PRO_5013288807" evidence="1">
    <location>
        <begin position="16"/>
        <end position="156"/>
    </location>
</feature>
<dbReference type="VEuPathDB" id="MicrosporidiaDB:H312_00863"/>
<sequence>MHYFIFLIYLCQCWCSKETAFKESEVFENYNIDDMKADLKGLFENSEREWSVYFEIKHKDRLRTFVFTDIHKWIEARECLLMLQEMMDIFNYLENNEEGLAVALYNAIRKELKLCAGLLNQLGDDLDKESIDGIIEEKLSKIEELSDKQFNGLVHI</sequence>
<protein>
    <submittedName>
        <fullName evidence="2">Uncharacterized protein</fullName>
    </submittedName>
</protein>
<evidence type="ECO:0000256" key="1">
    <source>
        <dbReference type="SAM" id="SignalP"/>
    </source>
</evidence>
<keyword evidence="3" id="KW-1185">Reference proteome</keyword>
<dbReference type="EMBL" id="KK365138">
    <property type="protein sequence ID" value="KCZ81685.1"/>
    <property type="molecule type" value="Genomic_DNA"/>
</dbReference>
<organism evidence="2 3">
    <name type="scientific">Anncaliia algerae PRA339</name>
    <dbReference type="NCBI Taxonomy" id="1288291"/>
    <lineage>
        <taxon>Eukaryota</taxon>
        <taxon>Fungi</taxon>
        <taxon>Fungi incertae sedis</taxon>
        <taxon>Microsporidia</taxon>
        <taxon>Tubulinosematoidea</taxon>
        <taxon>Tubulinosematidae</taxon>
        <taxon>Anncaliia</taxon>
    </lineage>
</organism>
<keyword evidence="1" id="KW-0732">Signal</keyword>
<evidence type="ECO:0000313" key="2">
    <source>
        <dbReference type="EMBL" id="KCZ81685.1"/>
    </source>
</evidence>
<accession>A0A059F3A8</accession>
<dbReference type="OrthoDB" id="10335262at2759"/>
<reference evidence="3" key="1">
    <citation type="submission" date="2013-02" db="EMBL/GenBank/DDBJ databases">
        <authorList>
            <consortium name="The Broad Institute Genome Sequencing Platform"/>
            <person name="Cuomo C."/>
            <person name="Becnel J."/>
            <person name="Sanscrainte N."/>
            <person name="Walker B."/>
            <person name="Young S.K."/>
            <person name="Zeng Q."/>
            <person name="Gargeya S."/>
            <person name="Fitzgerald M."/>
            <person name="Haas B."/>
            <person name="Abouelleil A."/>
            <person name="Alvarado L."/>
            <person name="Arachchi H.M."/>
            <person name="Berlin A.M."/>
            <person name="Chapman S.B."/>
            <person name="Dewar J."/>
            <person name="Goldberg J."/>
            <person name="Griggs A."/>
            <person name="Gujja S."/>
            <person name="Hansen M."/>
            <person name="Howarth C."/>
            <person name="Imamovic A."/>
            <person name="Larimer J."/>
            <person name="McCowan C."/>
            <person name="Murphy C."/>
            <person name="Neiman D."/>
            <person name="Pearson M."/>
            <person name="Priest M."/>
            <person name="Roberts A."/>
            <person name="Saif S."/>
            <person name="Shea T."/>
            <person name="Sisk P."/>
            <person name="Sykes S."/>
            <person name="Wortman J."/>
            <person name="Nusbaum C."/>
            <person name="Birren B."/>
        </authorList>
    </citation>
    <scope>NUCLEOTIDE SEQUENCE [LARGE SCALE GENOMIC DNA]</scope>
    <source>
        <strain evidence="3">PRA339</strain>
    </source>
</reference>
<evidence type="ECO:0000313" key="3">
    <source>
        <dbReference type="Proteomes" id="UP000030655"/>
    </source>
</evidence>
<reference evidence="2 3" key="2">
    <citation type="submission" date="2014-03" db="EMBL/GenBank/DDBJ databases">
        <title>The Genome Sequence of Anncaliia algerae insect isolate PRA339.</title>
        <authorList>
            <consortium name="The Broad Institute Genome Sequencing Platform"/>
            <consortium name="The Broad Institute Genome Sequencing Center for Infectious Disease"/>
            <person name="Cuomo C."/>
            <person name="Becnel J."/>
            <person name="Sanscrainte N."/>
            <person name="Walker B."/>
            <person name="Young S.K."/>
            <person name="Zeng Q."/>
            <person name="Gargeya S."/>
            <person name="Fitzgerald M."/>
            <person name="Haas B."/>
            <person name="Abouelleil A."/>
            <person name="Alvarado L."/>
            <person name="Arachchi H.M."/>
            <person name="Berlin A.M."/>
            <person name="Chapman S.B."/>
            <person name="Dewar J."/>
            <person name="Goldberg J."/>
            <person name="Griggs A."/>
            <person name="Gujja S."/>
            <person name="Hansen M."/>
            <person name="Howarth C."/>
            <person name="Imamovic A."/>
            <person name="Larimer J."/>
            <person name="McCowan C."/>
            <person name="Murphy C."/>
            <person name="Neiman D."/>
            <person name="Pearson M."/>
            <person name="Priest M."/>
            <person name="Roberts A."/>
            <person name="Saif S."/>
            <person name="Shea T."/>
            <person name="Sisk P."/>
            <person name="Sykes S."/>
            <person name="Wortman J."/>
            <person name="Nusbaum C."/>
            <person name="Birren B."/>
        </authorList>
    </citation>
    <scope>NUCLEOTIDE SEQUENCE [LARGE SCALE GENOMIC DNA]</scope>
    <source>
        <strain evidence="2 3">PRA339</strain>
    </source>
</reference>
<gene>
    <name evidence="2" type="ORF">H312_00863</name>
</gene>
<dbReference type="HOGENOM" id="CLU_142347_0_0_1"/>
<dbReference type="Proteomes" id="UP000030655">
    <property type="component" value="Unassembled WGS sequence"/>
</dbReference>
<dbReference type="AlphaFoldDB" id="A0A059F3A8"/>
<feature type="signal peptide" evidence="1">
    <location>
        <begin position="1"/>
        <end position="15"/>
    </location>
</feature>